<dbReference type="Pfam" id="PF17667">
    <property type="entry name" value="Pkinase_fungal"/>
    <property type="match status" value="1"/>
</dbReference>
<dbReference type="InterPro" id="IPR011009">
    <property type="entry name" value="Kinase-like_dom_sf"/>
</dbReference>
<proteinExistence type="predicted"/>
<dbReference type="PROSITE" id="PS50011">
    <property type="entry name" value="PROTEIN_KINASE_DOM"/>
    <property type="match status" value="1"/>
</dbReference>
<dbReference type="GO" id="GO:0004672">
    <property type="term" value="F:protein kinase activity"/>
    <property type="evidence" value="ECO:0007669"/>
    <property type="project" value="InterPro"/>
</dbReference>
<dbReference type="InterPro" id="IPR040976">
    <property type="entry name" value="Pkinase_fungal"/>
</dbReference>
<evidence type="ECO:0000313" key="3">
    <source>
        <dbReference type="Proteomes" id="UP000799118"/>
    </source>
</evidence>
<reference evidence="2" key="1">
    <citation type="journal article" date="2019" name="Environ. Microbiol.">
        <title>Fungal ecological strategies reflected in gene transcription - a case study of two litter decomposers.</title>
        <authorList>
            <person name="Barbi F."/>
            <person name="Kohler A."/>
            <person name="Barry K."/>
            <person name="Baskaran P."/>
            <person name="Daum C."/>
            <person name="Fauchery L."/>
            <person name="Ihrmark K."/>
            <person name="Kuo A."/>
            <person name="LaButti K."/>
            <person name="Lipzen A."/>
            <person name="Morin E."/>
            <person name="Grigoriev I.V."/>
            <person name="Henrissat B."/>
            <person name="Lindahl B."/>
            <person name="Martin F."/>
        </authorList>
    </citation>
    <scope>NUCLEOTIDE SEQUENCE</scope>
    <source>
        <strain evidence="2">JB14</strain>
    </source>
</reference>
<organism evidence="2 3">
    <name type="scientific">Gymnopus androsaceus JB14</name>
    <dbReference type="NCBI Taxonomy" id="1447944"/>
    <lineage>
        <taxon>Eukaryota</taxon>
        <taxon>Fungi</taxon>
        <taxon>Dikarya</taxon>
        <taxon>Basidiomycota</taxon>
        <taxon>Agaricomycotina</taxon>
        <taxon>Agaricomycetes</taxon>
        <taxon>Agaricomycetidae</taxon>
        <taxon>Agaricales</taxon>
        <taxon>Marasmiineae</taxon>
        <taxon>Omphalotaceae</taxon>
        <taxon>Gymnopus</taxon>
    </lineage>
</organism>
<dbReference type="PANTHER" id="PTHR38248">
    <property type="entry name" value="FUNK1 6"/>
    <property type="match status" value="1"/>
</dbReference>
<dbReference type="PANTHER" id="PTHR38248:SF2">
    <property type="entry name" value="FUNK1 11"/>
    <property type="match status" value="1"/>
</dbReference>
<dbReference type="EMBL" id="ML769692">
    <property type="protein sequence ID" value="KAE9389531.1"/>
    <property type="molecule type" value="Genomic_DNA"/>
</dbReference>
<dbReference type="GO" id="GO:0005524">
    <property type="term" value="F:ATP binding"/>
    <property type="evidence" value="ECO:0007669"/>
    <property type="project" value="InterPro"/>
</dbReference>
<dbReference type="Proteomes" id="UP000799118">
    <property type="component" value="Unassembled WGS sequence"/>
</dbReference>
<dbReference type="SUPFAM" id="SSF56112">
    <property type="entry name" value="Protein kinase-like (PK-like)"/>
    <property type="match status" value="1"/>
</dbReference>
<dbReference type="AlphaFoldDB" id="A0A6A4GUV3"/>
<keyword evidence="3" id="KW-1185">Reference proteome</keyword>
<sequence length="550" mass="62934">MIPEISLEDYFTHILPPLPESLEGKVDLIVQILKDSGVITAKGRWKSFPADPKNQKKETVVFKKLSSIFDAVIAAAKNLDEELEQTFELFVEPNTVPDHPRGGKSRPDGFVKERARQDGEGGQKEEPPHAWFDIAHPQEFKLNESPSGVDDDAGKVVYSMQQILALDPRRRFTTGSTIENRTTRLWFLSRSILFTTESFDFMTDHKRLVHLYLSLAFSSSADSGWDPSVKFSHVDPLTHKRIYEITVTMKQGDEVVTEIYTTVSILSEVSADAMGRATRVWLVVDSNGKYRVLKDLWLDKDRAPEHEIRAEILRDVRKTQDKATEEKLRSHMLTPIAHCKAVMMRGYDLSGARMIPFRTPPVPAGPSTQSRGLALPLIEIPFRSLSILDHRQIRHSKRYRLRIAYHYRIVFKEYATTIYDERNLGHIFRSMEGVTWALVILHNAGWVHRDLSAGNVYWYAEGSRGLLGDFEYAKLRANNTAHEIRTGTPSFMAAETLSHAYLFFPPPRTISAHRQPMRYTSNYKPRSSMFLLLSTRNHHHLPLHIILCTT</sequence>
<dbReference type="InterPro" id="IPR000719">
    <property type="entry name" value="Prot_kinase_dom"/>
</dbReference>
<evidence type="ECO:0000259" key="1">
    <source>
        <dbReference type="PROSITE" id="PS50011"/>
    </source>
</evidence>
<name>A0A6A4GUV3_9AGAR</name>
<dbReference type="OrthoDB" id="3260094at2759"/>
<gene>
    <name evidence="2" type="ORF">BT96DRAFT_834726</name>
</gene>
<feature type="domain" description="Protein kinase" evidence="1">
    <location>
        <begin position="263"/>
        <end position="550"/>
    </location>
</feature>
<accession>A0A6A4GUV3</accession>
<protein>
    <recommendedName>
        <fullName evidence="1">Protein kinase domain-containing protein</fullName>
    </recommendedName>
</protein>
<dbReference type="Gene3D" id="1.10.510.10">
    <property type="entry name" value="Transferase(Phosphotransferase) domain 1"/>
    <property type="match status" value="1"/>
</dbReference>
<evidence type="ECO:0000313" key="2">
    <source>
        <dbReference type="EMBL" id="KAE9389531.1"/>
    </source>
</evidence>